<protein>
    <submittedName>
        <fullName evidence="1">Dephospho-CoA kinase</fullName>
    </submittedName>
</protein>
<dbReference type="Pfam" id="PF13238">
    <property type="entry name" value="AAA_18"/>
    <property type="match status" value="1"/>
</dbReference>
<organism evidence="1 2">
    <name type="scientific">Candidatus Mancarchaeum acidiphilum</name>
    <dbReference type="NCBI Taxonomy" id="1920749"/>
    <lineage>
        <taxon>Archaea</taxon>
        <taxon>Candidatus Micrarchaeota</taxon>
        <taxon>Candidatus Mancarchaeum</taxon>
    </lineage>
</organism>
<dbReference type="EMBL" id="CP019964">
    <property type="protein sequence ID" value="ASI13662.1"/>
    <property type="molecule type" value="Genomic_DNA"/>
</dbReference>
<dbReference type="AlphaFoldDB" id="A0A218NMH1"/>
<dbReference type="PANTHER" id="PTHR41930">
    <property type="entry name" value="UPF0200 PROTEIN MJ1399"/>
    <property type="match status" value="1"/>
</dbReference>
<evidence type="ECO:0000313" key="1">
    <source>
        <dbReference type="EMBL" id="ASI13662.1"/>
    </source>
</evidence>
<dbReference type="GeneID" id="33313895"/>
<dbReference type="KEGG" id="marh:Mia14_0337"/>
<dbReference type="GO" id="GO:0016301">
    <property type="term" value="F:kinase activity"/>
    <property type="evidence" value="ECO:0007669"/>
    <property type="project" value="UniProtKB-KW"/>
</dbReference>
<name>A0A218NMH1_9ARCH</name>
<dbReference type="Proteomes" id="UP000197679">
    <property type="component" value="Chromosome"/>
</dbReference>
<dbReference type="OrthoDB" id="85381at2157"/>
<dbReference type="RefSeq" id="WP_157891427.1">
    <property type="nucleotide sequence ID" value="NZ_CP019964.1"/>
</dbReference>
<dbReference type="PANTHER" id="PTHR41930:SF1">
    <property type="entry name" value="DEPHOSPHO-COA KINASE"/>
    <property type="match status" value="1"/>
</dbReference>
<keyword evidence="1" id="KW-0808">Transferase</keyword>
<keyword evidence="2" id="KW-1185">Reference proteome</keyword>
<keyword evidence="1" id="KW-0418">Kinase</keyword>
<dbReference type="Gene3D" id="3.40.50.300">
    <property type="entry name" value="P-loop containing nucleotide triphosphate hydrolases"/>
    <property type="match status" value="1"/>
</dbReference>
<sequence>MIIGFTGMPGSGKSDASLYLKEHHNFSIVNMGEVVRRTMNEKGIKITNESLRAFSGQLRDEMGRDATAKLTADFLLKLHGNICIDGIRGPEEVAYFKKVLDGKRFYLIAITAPDDIRYKRLAERGRYDDPHTLKGLKERDEKEKGFGVEAAMKMADIVISNTQSPTFFHEDLDKMIVKLKSDWLI</sequence>
<evidence type="ECO:0000313" key="2">
    <source>
        <dbReference type="Proteomes" id="UP000197679"/>
    </source>
</evidence>
<reference evidence="1 2" key="1">
    <citation type="journal article" date="2017" name="Nat. Commun.">
        <title>'ARMAN' archaea depend on association with euryarchaeal host in culture and in situ.</title>
        <authorList>
            <person name="Golyshina O."/>
            <person name="Toshchakov S."/>
            <person name="Makarova K."/>
            <person name="Gavrilov S."/>
            <person name="Korzhenkov A."/>
            <person name="La Cono V."/>
            <person name="Arcadi E."/>
            <person name="Nechitaylo T."/>
            <person name="Ferrer M."/>
            <person name="Kublanov I."/>
            <person name="Wolf Y."/>
            <person name="Yakimov M."/>
            <person name="Golyshin P."/>
            <person name="Slesarev A."/>
            <person name="Kozyavkin S."/>
        </authorList>
    </citation>
    <scope>NUCLEOTIDE SEQUENCE [LARGE SCALE GENOMIC DNA]</scope>
    <source>
        <strain evidence="1 2">Mia14</strain>
    </source>
</reference>
<proteinExistence type="predicted"/>
<accession>A0A218NMH1</accession>
<gene>
    <name evidence="1" type="ORF">Mia14_0337</name>
</gene>
<dbReference type="SUPFAM" id="SSF52540">
    <property type="entry name" value="P-loop containing nucleoside triphosphate hydrolases"/>
    <property type="match status" value="1"/>
</dbReference>
<dbReference type="InterPro" id="IPR027417">
    <property type="entry name" value="P-loop_NTPase"/>
</dbReference>